<dbReference type="AlphaFoldDB" id="A0A3S3V7X0"/>
<proteinExistence type="predicted"/>
<name>A0A3S3V7X0_9SPHI</name>
<accession>A0A3S3V7X0</accession>
<dbReference type="RefSeq" id="WP_128536107.1">
    <property type="nucleotide sequence ID" value="NZ_SBIW01000024.1"/>
</dbReference>
<evidence type="ECO:0000313" key="2">
    <source>
        <dbReference type="Proteomes" id="UP000286701"/>
    </source>
</evidence>
<dbReference type="Proteomes" id="UP000286701">
    <property type="component" value="Unassembled WGS sequence"/>
</dbReference>
<gene>
    <name evidence="1" type="ORF">EPL05_21780</name>
</gene>
<dbReference type="OrthoDB" id="978448at2"/>
<evidence type="ECO:0000313" key="1">
    <source>
        <dbReference type="EMBL" id="RWY47477.1"/>
    </source>
</evidence>
<comment type="caution">
    <text evidence="1">The sequence shown here is derived from an EMBL/GenBank/DDBJ whole genome shotgun (WGS) entry which is preliminary data.</text>
</comment>
<evidence type="ECO:0008006" key="3">
    <source>
        <dbReference type="Google" id="ProtNLM"/>
    </source>
</evidence>
<sequence>MQAYKTVLIFPIDDSVEFLRPIVDFLLKTFENIIQFEPAYGKYLEIDDEIQLVIFIGHGTSSVLCGNLLQDGEKYKFLDIINASVLFADLSIMLLSCRSIDFIKNVRHNVALKSFLGFGDMPTDWNHIAYLRDLDSEYLKGFEEEHLEYYKNILVKAFINGLTLYSINYNFRAMYLGMQQVINAAMSEVIIDMHWDKSIKNYLVDLLLELKTDMKYL</sequence>
<reference evidence="1 2" key="1">
    <citation type="submission" date="2019-01" db="EMBL/GenBank/DDBJ databases">
        <title>Mucilaginibacter antarcticum sp. nov., isolated from antarctic soil.</title>
        <authorList>
            <person name="Yan Y.-Q."/>
            <person name="Du Z.-J."/>
        </authorList>
    </citation>
    <scope>NUCLEOTIDE SEQUENCE [LARGE SCALE GENOMIC DNA]</scope>
    <source>
        <strain evidence="1 2">F01003</strain>
    </source>
</reference>
<organism evidence="1 2">
    <name type="scientific">Mucilaginibacter gilvus</name>
    <dbReference type="NCBI Taxonomy" id="2305909"/>
    <lineage>
        <taxon>Bacteria</taxon>
        <taxon>Pseudomonadati</taxon>
        <taxon>Bacteroidota</taxon>
        <taxon>Sphingobacteriia</taxon>
        <taxon>Sphingobacteriales</taxon>
        <taxon>Sphingobacteriaceae</taxon>
        <taxon>Mucilaginibacter</taxon>
    </lineage>
</organism>
<keyword evidence="2" id="KW-1185">Reference proteome</keyword>
<dbReference type="EMBL" id="SBIW01000024">
    <property type="protein sequence ID" value="RWY47477.1"/>
    <property type="molecule type" value="Genomic_DNA"/>
</dbReference>
<protein>
    <recommendedName>
        <fullName evidence="3">CHAT domain-containing protein</fullName>
    </recommendedName>
</protein>